<keyword evidence="2" id="KW-0677">Repeat</keyword>
<reference evidence="6" key="1">
    <citation type="submission" date="2022-06" db="EMBL/GenBank/DDBJ databases">
        <authorList>
            <person name="Berger JAMES D."/>
            <person name="Berger JAMES D."/>
        </authorList>
    </citation>
    <scope>NUCLEOTIDE SEQUENCE [LARGE SCALE GENOMIC DNA]</scope>
</reference>
<dbReference type="PROSITE" id="PS00028">
    <property type="entry name" value="ZINC_FINGER_C2H2_1"/>
    <property type="match status" value="6"/>
</dbReference>
<feature type="compositionally biased region" description="Polar residues" evidence="4">
    <location>
        <begin position="59"/>
        <end position="68"/>
    </location>
</feature>
<keyword evidence="3" id="KW-0863">Zinc-finger</keyword>
<dbReference type="Proteomes" id="UP000050792">
    <property type="component" value="Unassembled WGS sequence"/>
</dbReference>
<feature type="domain" description="C2H2-type" evidence="5">
    <location>
        <begin position="610"/>
        <end position="637"/>
    </location>
</feature>
<reference evidence="7" key="2">
    <citation type="submission" date="2023-11" db="UniProtKB">
        <authorList>
            <consortium name="WormBaseParasite"/>
        </authorList>
    </citation>
    <scope>IDENTIFICATION</scope>
</reference>
<dbReference type="FunFam" id="3.30.160.60:FF:000432">
    <property type="entry name" value="zinc finger protein Gfi-1b isoform X1"/>
    <property type="match status" value="1"/>
</dbReference>
<evidence type="ECO:0000256" key="1">
    <source>
        <dbReference type="ARBA" id="ARBA00022723"/>
    </source>
</evidence>
<dbReference type="SMART" id="SM00355">
    <property type="entry name" value="ZnF_C2H2"/>
    <property type="match status" value="6"/>
</dbReference>
<dbReference type="Pfam" id="PF00096">
    <property type="entry name" value="zf-C2H2"/>
    <property type="match status" value="4"/>
</dbReference>
<evidence type="ECO:0000256" key="3">
    <source>
        <dbReference type="PROSITE-ProRule" id="PRU00042"/>
    </source>
</evidence>
<evidence type="ECO:0000259" key="5">
    <source>
        <dbReference type="PROSITE" id="PS50157"/>
    </source>
</evidence>
<dbReference type="Gene3D" id="3.30.160.60">
    <property type="entry name" value="Classic Zinc Finger"/>
    <property type="match status" value="5"/>
</dbReference>
<feature type="domain" description="C2H2-type" evidence="5">
    <location>
        <begin position="722"/>
        <end position="745"/>
    </location>
</feature>
<feature type="domain" description="C2H2-type" evidence="5">
    <location>
        <begin position="666"/>
        <end position="693"/>
    </location>
</feature>
<feature type="compositionally biased region" description="Low complexity" evidence="4">
    <location>
        <begin position="835"/>
        <end position="855"/>
    </location>
</feature>
<feature type="region of interest" description="Disordered" evidence="4">
    <location>
        <begin position="487"/>
        <end position="556"/>
    </location>
</feature>
<evidence type="ECO:0000313" key="7">
    <source>
        <dbReference type="WBParaSite" id="SRDH1_48930.1"/>
    </source>
</evidence>
<dbReference type="InterPro" id="IPR036236">
    <property type="entry name" value="Znf_C2H2_sf"/>
</dbReference>
<dbReference type="AlphaFoldDB" id="A0AA85FH97"/>
<dbReference type="FunFam" id="3.30.160.60:FF:000245">
    <property type="entry name" value="zinc finger protein Gfi-1"/>
    <property type="match status" value="1"/>
</dbReference>
<feature type="domain" description="C2H2-type" evidence="5">
    <location>
        <begin position="638"/>
        <end position="665"/>
    </location>
</feature>
<keyword evidence="3" id="KW-0862">Zinc</keyword>
<dbReference type="GO" id="GO:0008270">
    <property type="term" value="F:zinc ion binding"/>
    <property type="evidence" value="ECO:0007669"/>
    <property type="project" value="UniProtKB-KW"/>
</dbReference>
<name>A0AA85FH97_9TREM</name>
<evidence type="ECO:0000256" key="4">
    <source>
        <dbReference type="SAM" id="MobiDB-lite"/>
    </source>
</evidence>
<keyword evidence="6" id="KW-1185">Reference proteome</keyword>
<proteinExistence type="predicted"/>
<dbReference type="InterPro" id="IPR050758">
    <property type="entry name" value="Znf_C2H2-type"/>
</dbReference>
<feature type="region of interest" description="Disordered" evidence="4">
    <location>
        <begin position="835"/>
        <end position="866"/>
    </location>
</feature>
<dbReference type="PANTHER" id="PTHR23234:SF10">
    <property type="entry name" value="RIKEN CDNA 6720489N17 GENE-RELATED"/>
    <property type="match status" value="1"/>
</dbReference>
<keyword evidence="1" id="KW-0479">Metal-binding</keyword>
<feature type="compositionally biased region" description="Low complexity" evidence="4">
    <location>
        <begin position="34"/>
        <end position="52"/>
    </location>
</feature>
<feature type="domain" description="C2H2-type" evidence="5">
    <location>
        <begin position="694"/>
        <end position="721"/>
    </location>
</feature>
<evidence type="ECO:0000313" key="6">
    <source>
        <dbReference type="Proteomes" id="UP000050792"/>
    </source>
</evidence>
<dbReference type="PANTHER" id="PTHR23234">
    <property type="entry name" value="ZNF44 PROTEIN"/>
    <property type="match status" value="1"/>
</dbReference>
<feature type="region of interest" description="Disordered" evidence="4">
    <location>
        <begin position="33"/>
        <end position="69"/>
    </location>
</feature>
<feature type="compositionally biased region" description="Acidic residues" evidence="4">
    <location>
        <begin position="534"/>
        <end position="556"/>
    </location>
</feature>
<accession>A0AA85FH97</accession>
<evidence type="ECO:0000256" key="2">
    <source>
        <dbReference type="ARBA" id="ARBA00022737"/>
    </source>
</evidence>
<protein>
    <recommendedName>
        <fullName evidence="5">C2H2-type domain-containing protein</fullName>
    </recommendedName>
</protein>
<dbReference type="WBParaSite" id="SRDH1_48930.1">
    <property type="protein sequence ID" value="SRDH1_48930.1"/>
    <property type="gene ID" value="SRDH1_48930"/>
</dbReference>
<dbReference type="SUPFAM" id="SSF57667">
    <property type="entry name" value="beta-beta-alpha zinc fingers"/>
    <property type="match status" value="3"/>
</dbReference>
<organism evidence="6 7">
    <name type="scientific">Schistosoma rodhaini</name>
    <dbReference type="NCBI Taxonomy" id="6188"/>
    <lineage>
        <taxon>Eukaryota</taxon>
        <taxon>Metazoa</taxon>
        <taxon>Spiralia</taxon>
        <taxon>Lophotrochozoa</taxon>
        <taxon>Platyhelminthes</taxon>
        <taxon>Trematoda</taxon>
        <taxon>Digenea</taxon>
        <taxon>Strigeidida</taxon>
        <taxon>Schistosomatoidea</taxon>
        <taxon>Schistosomatidae</taxon>
        <taxon>Schistosoma</taxon>
    </lineage>
</organism>
<dbReference type="FunFam" id="3.30.160.60:FF:000345">
    <property type="entry name" value="Zinc finger protein Gfi-1"/>
    <property type="match status" value="1"/>
</dbReference>
<feature type="domain" description="C2H2-type" evidence="5">
    <location>
        <begin position="580"/>
        <end position="608"/>
    </location>
</feature>
<dbReference type="PROSITE" id="PS50157">
    <property type="entry name" value="ZINC_FINGER_C2H2_2"/>
    <property type="match status" value="6"/>
</dbReference>
<sequence length="897" mass="102984">MNSNHLMAYNSMTTWPELTYQFDMKTMKQYHNYNTNTNNTTTNNNNSSSSNTLDPYSLYPSNSFRTSKNSYQSNNVVNYQYDNNNNKLEQYTKFDTIISNKLLKSNSYRKNNFKNLPMNQSVSNMTPSKFINHDQIMNDKQIDGERKLSSHSNDINSPKDLRIRKQSRLNSNSMRYNKHKLKQTYLKKENNKNTIEFSTIHNNLYRNINSSVSNCKIPSDIHLKNHFDYKSLSLSNSLSPSDNNDNHVFNSTYNSLLSNPYMKQQQPYPIFPLNNNTTEMISDHLINSTNLQNNNFNQILSQTQLTSQFHQYWLQMINTPILSSGSTTSTTTTTTTTPSFTMTTQDITPLQMTQSLTPSKMLPLNFISNELQTLSSLFYQTIKQLQMNHNLPVNISLLNHIYTTIYNGNVTSLHNQNHTTTIANTNTTSSSSTTTTNTIVSSDNTYQMNRNHEHNGSDPQIGINQLKLKNQSIKLNKLSPSMKNNVNLQVTEPHNDPNNNKRRKYSNKEEDIPNDGEIMNGNNQIKVDVTNCYDNDDGDDVDDDDEDDDNNDDDDDVIVDDEEIILDPKQNPENIPMNIFKCNLCNKYFVTAHGLEVHVRRAHNNGKRPFECQLCQKTFGHATSLYQHESVHCQDRQFQCSQCGKTFKRSSTLSTHLLIHSDTRPYPCQYCGKRFHQKSDMKKHTYTHTGEKPYICLQCGKAFSQSSNLITHSRKHTGFKPFSCFHCLRAFQRKVDLRRHIETQHGTIDLYKKNYTLDNADNRKQSSQLHYDNKITLNSSSSSSLSPLPNILSSPKSIQLHNYSNSFDLMDSFHHFNGLNLSTTTNTTNNNITITTNNNNNGNNNNGTDNDNNNNDYHDCDTINPKNYSLSSPNNIHSNNDEKLLPYSVENLLSSLT</sequence>
<dbReference type="InterPro" id="IPR013087">
    <property type="entry name" value="Znf_C2H2_type"/>
</dbReference>
<feature type="region of interest" description="Disordered" evidence="4">
    <location>
        <begin position="144"/>
        <end position="166"/>
    </location>
</feature>
<feature type="compositionally biased region" description="Polar residues" evidence="4">
    <location>
        <begin position="487"/>
        <end position="498"/>
    </location>
</feature>